<keyword evidence="3" id="KW-1185">Reference proteome</keyword>
<evidence type="ECO:0000313" key="3">
    <source>
        <dbReference type="Proteomes" id="UP000192411"/>
    </source>
</evidence>
<dbReference type="InterPro" id="IPR052356">
    <property type="entry name" value="Thiol_S-MT"/>
</dbReference>
<dbReference type="RefSeq" id="WP_083127141.1">
    <property type="nucleotide sequence ID" value="NZ_MVIM01000010.1"/>
</dbReference>
<dbReference type="EMBL" id="MVIM01000010">
    <property type="protein sequence ID" value="ORB63606.1"/>
    <property type="molecule type" value="Genomic_DNA"/>
</dbReference>
<dbReference type="PANTHER" id="PTHR45036:SF1">
    <property type="entry name" value="METHYLTRANSFERASE LIKE 7A"/>
    <property type="match status" value="1"/>
</dbReference>
<dbReference type="PANTHER" id="PTHR45036">
    <property type="entry name" value="METHYLTRANSFERASE LIKE 7B"/>
    <property type="match status" value="1"/>
</dbReference>
<dbReference type="STRING" id="75922.BST47_18700"/>
<keyword evidence="2" id="KW-0489">Methyltransferase</keyword>
<dbReference type="InterPro" id="IPR029063">
    <property type="entry name" value="SAM-dependent_MTases_sf"/>
</dbReference>
<dbReference type="GO" id="GO:0032259">
    <property type="term" value="P:methylation"/>
    <property type="evidence" value="ECO:0007669"/>
    <property type="project" value="UniProtKB-KW"/>
</dbReference>
<reference evidence="2 3" key="1">
    <citation type="submission" date="2017-02" db="EMBL/GenBank/DDBJ databases">
        <title>The new phylogeny of genus Mycobacterium.</title>
        <authorList>
            <person name="Tortoli E."/>
            <person name="Trovato A."/>
            <person name="Cirillo D.M."/>
        </authorList>
    </citation>
    <scope>NUCLEOTIDE SEQUENCE [LARGE SCALE GENOMIC DNA]</scope>
    <source>
        <strain evidence="2 3">DSM 44338</strain>
    </source>
</reference>
<dbReference type="CDD" id="cd02440">
    <property type="entry name" value="AdoMet_MTases"/>
    <property type="match status" value="1"/>
</dbReference>
<dbReference type="GO" id="GO:0008757">
    <property type="term" value="F:S-adenosylmethionine-dependent methyltransferase activity"/>
    <property type="evidence" value="ECO:0007669"/>
    <property type="project" value="InterPro"/>
</dbReference>
<dbReference type="Proteomes" id="UP000192411">
    <property type="component" value="Unassembled WGS sequence"/>
</dbReference>
<name>A0A1X0JMH7_9MYCO</name>
<feature type="domain" description="Methyltransferase type 11" evidence="1">
    <location>
        <begin position="44"/>
        <end position="138"/>
    </location>
</feature>
<protein>
    <submittedName>
        <fullName evidence="2">SAM-dependent methyltransferase</fullName>
    </submittedName>
</protein>
<keyword evidence="2" id="KW-0808">Transferase</keyword>
<dbReference type="Pfam" id="PF08241">
    <property type="entry name" value="Methyltransf_11"/>
    <property type="match status" value="1"/>
</dbReference>
<comment type="caution">
    <text evidence="2">The sequence shown here is derived from an EMBL/GenBank/DDBJ whole genome shotgun (WGS) entry which is preliminary data.</text>
</comment>
<dbReference type="Gene3D" id="3.40.50.150">
    <property type="entry name" value="Vaccinia Virus protein VP39"/>
    <property type="match status" value="1"/>
</dbReference>
<gene>
    <name evidence="2" type="ORF">BST47_18700</name>
</gene>
<dbReference type="SUPFAM" id="SSF53335">
    <property type="entry name" value="S-adenosyl-L-methionine-dependent methyltransferases"/>
    <property type="match status" value="1"/>
</dbReference>
<evidence type="ECO:0000313" key="2">
    <source>
        <dbReference type="EMBL" id="ORB63606.1"/>
    </source>
</evidence>
<dbReference type="InterPro" id="IPR013216">
    <property type="entry name" value="Methyltransf_11"/>
</dbReference>
<dbReference type="AlphaFoldDB" id="A0A1X0JMH7"/>
<dbReference type="OrthoDB" id="65624at2"/>
<accession>A0A1X0JMH7</accession>
<organism evidence="2 3">
    <name type="scientific">Mycolicibacterium tusciae</name>
    <dbReference type="NCBI Taxonomy" id="75922"/>
    <lineage>
        <taxon>Bacteria</taxon>
        <taxon>Bacillati</taxon>
        <taxon>Actinomycetota</taxon>
        <taxon>Actinomycetes</taxon>
        <taxon>Mycobacteriales</taxon>
        <taxon>Mycobacteriaceae</taxon>
        <taxon>Mycolicibacterium</taxon>
    </lineage>
</organism>
<proteinExistence type="predicted"/>
<sequence>MSRQATVSHPLCARLYAKQAEAAESKGLADQRRRMLVGLAGKVVEIGAGNGLNFGHYPSTVTAVSAFEPEPFLRTLADQAAENAPVAVSVGDAVAEDLPLGDASVDAAVTSLVLCSVNDLAMAVAELHRVVRPGGELRFNEHVASQHSLRRALQRTADATVWPTISGGCHLGRETGAALEDGGFHVERVERFDFSVSALDPKKTHLLGTARRV</sequence>
<evidence type="ECO:0000259" key="1">
    <source>
        <dbReference type="Pfam" id="PF08241"/>
    </source>
</evidence>